<gene>
    <name evidence="3" type="ORF">QP460_003030</name>
</gene>
<dbReference type="GO" id="GO:0003885">
    <property type="term" value="F:D-arabinono-1,4-lactone oxidase activity"/>
    <property type="evidence" value="ECO:0007669"/>
    <property type="project" value="InterPro"/>
</dbReference>
<proteinExistence type="predicted"/>
<dbReference type="PANTHER" id="PTHR43762">
    <property type="entry name" value="L-GULONOLACTONE OXIDASE"/>
    <property type="match status" value="1"/>
</dbReference>
<evidence type="ECO:0000259" key="2">
    <source>
        <dbReference type="PROSITE" id="PS51387"/>
    </source>
</evidence>
<dbReference type="InterPro" id="IPR006094">
    <property type="entry name" value="Oxid_FAD_bind_N"/>
</dbReference>
<dbReference type="Pfam" id="PF04030">
    <property type="entry name" value="ALO"/>
    <property type="match status" value="1"/>
</dbReference>
<dbReference type="InterPro" id="IPR016167">
    <property type="entry name" value="FAD-bd_PCMH_sub1"/>
</dbReference>
<accession>A0AAW9SXT3</accession>
<dbReference type="AlphaFoldDB" id="A0AAW9SXT3"/>
<dbReference type="RefSeq" id="WP_284825527.1">
    <property type="nucleotide sequence ID" value="NZ_JASOOY020000011.1"/>
</dbReference>
<sequence length="475" mass="53254">MSNSRNNARFTVSTVESRVPRVRRRAQAKAAANSRWNNWAHTQSCTPSYMHQPHDDEGVISVIKAAKTDGTTVRPLGAGHSFTSVATTDGHRIQLDRCAGLVELDAANQTATLRAGTRLRDTPGILRPLGWALPNQGDVDPQSLAGAISTGTHGTGLGFTGFAGTVKGFKIVTADGVVRHCHPDAEGIDGELYRLGRLGLGVFGVLTEVTMSVVPAFDLHADEHREEFDSLRKSFAERCKEADHLEFFWFPGQRETLVKHNTRIEPQRHRRPSRNSLKQRLGSARTYLNDEVVNNMGLLACCEIAKAIPATTDTINRIATNTVPERRYSNEAHKVFVSPRRVRFSEMEYSVPLEAASDVLGEIRDAIARKRMKISFPIEVRSAKADDVALSTAYGRDSAYIAIHRYWKENYREYFNLIEPIFKAHEGRPHWGKLHTLRAEDFSQRYPLFGEVQALREKVDPQGIFLNEHLRDLFC</sequence>
<keyword evidence="1" id="KW-0560">Oxidoreductase</keyword>
<dbReference type="Gene3D" id="3.30.465.10">
    <property type="match status" value="1"/>
</dbReference>
<name>A0AAW9SXT3_CORAY</name>
<dbReference type="InterPro" id="IPR036318">
    <property type="entry name" value="FAD-bd_PCMH-like_sf"/>
</dbReference>
<dbReference type="Gene3D" id="3.30.43.10">
    <property type="entry name" value="Uridine Diphospho-n-acetylenolpyruvylglucosamine Reductase, domain 2"/>
    <property type="match status" value="1"/>
</dbReference>
<dbReference type="GO" id="GO:0016020">
    <property type="term" value="C:membrane"/>
    <property type="evidence" value="ECO:0007669"/>
    <property type="project" value="InterPro"/>
</dbReference>
<dbReference type="InterPro" id="IPR007173">
    <property type="entry name" value="ALO_C"/>
</dbReference>
<dbReference type="Gene3D" id="3.30.70.2520">
    <property type="match status" value="1"/>
</dbReference>
<dbReference type="InterPro" id="IPR016171">
    <property type="entry name" value="Vanillyl_alc_oxidase_C-sub2"/>
</dbReference>
<dbReference type="PIRSF" id="PIRSF000136">
    <property type="entry name" value="LGO_GLO"/>
    <property type="match status" value="1"/>
</dbReference>
<reference evidence="3" key="2">
    <citation type="submission" date="2024-05" db="EMBL/GenBank/DDBJ databases">
        <authorList>
            <person name="Wolfe A."/>
        </authorList>
    </citation>
    <scope>NUCLEOTIDE SEQUENCE</scope>
    <source>
        <strain evidence="3">UMB1064</strain>
    </source>
</reference>
<comment type="caution">
    <text evidence="3">The sequence shown here is derived from an EMBL/GenBank/DDBJ whole genome shotgun (WGS) entry which is preliminary data.</text>
</comment>
<dbReference type="Gene3D" id="1.10.45.10">
    <property type="entry name" value="Vanillyl-alcohol Oxidase, Chain A, domain 4"/>
    <property type="match status" value="1"/>
</dbReference>
<dbReference type="InterPro" id="IPR016169">
    <property type="entry name" value="FAD-bd_PCMH_sub2"/>
</dbReference>
<dbReference type="SUPFAM" id="SSF56176">
    <property type="entry name" value="FAD-binding/transporter-associated domain-like"/>
    <property type="match status" value="1"/>
</dbReference>
<feature type="domain" description="FAD-binding PCMH-type" evidence="2">
    <location>
        <begin position="43"/>
        <end position="216"/>
    </location>
</feature>
<dbReference type="Proteomes" id="UP001223646">
    <property type="component" value="Unassembled WGS sequence"/>
</dbReference>
<evidence type="ECO:0000313" key="3">
    <source>
        <dbReference type="EMBL" id="MEO3716566.1"/>
    </source>
</evidence>
<evidence type="ECO:0000256" key="1">
    <source>
        <dbReference type="ARBA" id="ARBA00023002"/>
    </source>
</evidence>
<dbReference type="InterPro" id="IPR010031">
    <property type="entry name" value="FAD_lactone_oxidase-like"/>
</dbReference>
<reference evidence="3" key="1">
    <citation type="submission" date="2023-05" db="EMBL/GenBank/DDBJ databases">
        <authorList>
            <person name="Du J."/>
        </authorList>
    </citation>
    <scope>NUCLEOTIDE SEQUENCE</scope>
    <source>
        <strain evidence="3">UMB1064</strain>
    </source>
</reference>
<dbReference type="PROSITE" id="PS51387">
    <property type="entry name" value="FAD_PCMH"/>
    <property type="match status" value="1"/>
</dbReference>
<dbReference type="PANTHER" id="PTHR43762:SF1">
    <property type="entry name" value="D-ARABINONO-1,4-LACTONE OXIDASE"/>
    <property type="match status" value="1"/>
</dbReference>
<organism evidence="3 4">
    <name type="scientific">Corynebacterium amycolatum</name>
    <dbReference type="NCBI Taxonomy" id="43765"/>
    <lineage>
        <taxon>Bacteria</taxon>
        <taxon>Bacillati</taxon>
        <taxon>Actinomycetota</taxon>
        <taxon>Actinomycetes</taxon>
        <taxon>Mycobacteriales</taxon>
        <taxon>Corynebacteriaceae</taxon>
        <taxon>Corynebacterium</taxon>
    </lineage>
</organism>
<dbReference type="InterPro" id="IPR016166">
    <property type="entry name" value="FAD-bd_PCMH"/>
</dbReference>
<dbReference type="Pfam" id="PF01565">
    <property type="entry name" value="FAD_binding_4"/>
    <property type="match status" value="1"/>
</dbReference>
<dbReference type="NCBIfam" id="TIGR01679">
    <property type="entry name" value="bact_FAD_ox"/>
    <property type="match status" value="1"/>
</dbReference>
<protein>
    <submittedName>
        <fullName evidence="3">D-arabinono-1,4-lactone oxidase</fullName>
    </submittedName>
</protein>
<evidence type="ECO:0000313" key="4">
    <source>
        <dbReference type="Proteomes" id="UP001223646"/>
    </source>
</evidence>
<dbReference type="EMBL" id="JASOOY020000011">
    <property type="protein sequence ID" value="MEO3716566.1"/>
    <property type="molecule type" value="Genomic_DNA"/>
</dbReference>
<dbReference type="GO" id="GO:0071949">
    <property type="term" value="F:FAD binding"/>
    <property type="evidence" value="ECO:0007669"/>
    <property type="project" value="InterPro"/>
</dbReference>